<accession>A0AAN8AKN5</accession>
<comment type="caution">
    <text evidence="1">The sequence shown here is derived from an EMBL/GenBank/DDBJ whole genome shotgun (WGS) entry which is preliminary data.</text>
</comment>
<organism evidence="1 2">
    <name type="scientific">Eleginops maclovinus</name>
    <name type="common">Patagonian blennie</name>
    <name type="synonym">Eleginus maclovinus</name>
    <dbReference type="NCBI Taxonomy" id="56733"/>
    <lineage>
        <taxon>Eukaryota</taxon>
        <taxon>Metazoa</taxon>
        <taxon>Chordata</taxon>
        <taxon>Craniata</taxon>
        <taxon>Vertebrata</taxon>
        <taxon>Euteleostomi</taxon>
        <taxon>Actinopterygii</taxon>
        <taxon>Neopterygii</taxon>
        <taxon>Teleostei</taxon>
        <taxon>Neoteleostei</taxon>
        <taxon>Acanthomorphata</taxon>
        <taxon>Eupercaria</taxon>
        <taxon>Perciformes</taxon>
        <taxon>Notothenioidei</taxon>
        <taxon>Eleginopidae</taxon>
        <taxon>Eleginops</taxon>
    </lineage>
</organism>
<evidence type="ECO:0000313" key="2">
    <source>
        <dbReference type="Proteomes" id="UP001346869"/>
    </source>
</evidence>
<dbReference type="Proteomes" id="UP001346869">
    <property type="component" value="Unassembled WGS sequence"/>
</dbReference>
<sequence length="79" mass="8217">MSTSDSSPVVEMLYKCSISLSTTSGRAMIQKCSTGLVGIEDSADGSAMLRSTLLVITVAPEDTGAVLCGLSTCMQQHED</sequence>
<dbReference type="AlphaFoldDB" id="A0AAN8AKN5"/>
<name>A0AAN8AKN5_ELEMC</name>
<reference evidence="1 2" key="1">
    <citation type="journal article" date="2023" name="Genes (Basel)">
        <title>Chromosome-Level Genome Assembly and Circadian Gene Repertoire of the Patagonia Blennie Eleginops maclovinus-The Closest Ancestral Proxy of Antarctic Cryonotothenioids.</title>
        <authorList>
            <person name="Cheng C.C."/>
            <person name="Rivera-Colon A.G."/>
            <person name="Minhas B.F."/>
            <person name="Wilson L."/>
            <person name="Rayamajhi N."/>
            <person name="Vargas-Chacoff L."/>
            <person name="Catchen J.M."/>
        </authorList>
    </citation>
    <scope>NUCLEOTIDE SEQUENCE [LARGE SCALE GENOMIC DNA]</scope>
    <source>
        <strain evidence="1">JMC-PN-2008</strain>
    </source>
</reference>
<reference evidence="1 2" key="2">
    <citation type="journal article" date="2023" name="Mol. Biol. Evol.">
        <title>Genomics of Secondarily Temperate Adaptation in the Only Non-Antarctic Icefish.</title>
        <authorList>
            <person name="Rivera-Colon A.G."/>
            <person name="Rayamajhi N."/>
            <person name="Minhas B.F."/>
            <person name="Madrigal G."/>
            <person name="Bilyk K.T."/>
            <person name="Yoon V."/>
            <person name="Hune M."/>
            <person name="Gregory S."/>
            <person name="Cheng C.H.C."/>
            <person name="Catchen J.M."/>
        </authorList>
    </citation>
    <scope>NUCLEOTIDE SEQUENCE [LARGE SCALE GENOMIC DNA]</scope>
    <source>
        <strain evidence="1">JMC-PN-2008</strain>
    </source>
</reference>
<dbReference type="EMBL" id="JAUZQC010000015">
    <property type="protein sequence ID" value="KAK5858447.1"/>
    <property type="molecule type" value="Genomic_DNA"/>
</dbReference>
<proteinExistence type="predicted"/>
<protein>
    <submittedName>
        <fullName evidence="1">Uncharacterized protein</fullName>
    </submittedName>
</protein>
<evidence type="ECO:0000313" key="1">
    <source>
        <dbReference type="EMBL" id="KAK5858447.1"/>
    </source>
</evidence>
<gene>
    <name evidence="1" type="ORF">PBY51_002585</name>
</gene>
<keyword evidence="2" id="KW-1185">Reference proteome</keyword>